<dbReference type="GO" id="GO:0016301">
    <property type="term" value="F:kinase activity"/>
    <property type="evidence" value="ECO:0007669"/>
    <property type="project" value="UniProtKB-KW"/>
</dbReference>
<keyword evidence="4" id="KW-1133">Transmembrane helix</keyword>
<dbReference type="Pfam" id="PF02518">
    <property type="entry name" value="HATPase_c"/>
    <property type="match status" value="1"/>
</dbReference>
<keyword evidence="1" id="KW-0808">Transferase</keyword>
<feature type="transmembrane region" description="Helical" evidence="4">
    <location>
        <begin position="87"/>
        <end position="108"/>
    </location>
</feature>
<evidence type="ECO:0000313" key="7">
    <source>
        <dbReference type="Proteomes" id="UP000317291"/>
    </source>
</evidence>
<dbReference type="AlphaFoldDB" id="A0A5C5RB74"/>
<evidence type="ECO:0000259" key="5">
    <source>
        <dbReference type="Pfam" id="PF02518"/>
    </source>
</evidence>
<evidence type="ECO:0000313" key="6">
    <source>
        <dbReference type="EMBL" id="TWS20399.1"/>
    </source>
</evidence>
<keyword evidence="2" id="KW-0418">Kinase</keyword>
<keyword evidence="7" id="KW-1185">Reference proteome</keyword>
<dbReference type="GO" id="GO:0000160">
    <property type="term" value="P:phosphorelay signal transduction system"/>
    <property type="evidence" value="ECO:0007669"/>
    <property type="project" value="UniProtKB-KW"/>
</dbReference>
<sequence length="399" mass="41209">MAALTPTASLPGVPPATPGIGADERLTRVFTRFIAAGYLFNLLTTFPTVIDAYRVAPALTVITATAVFGSGAALLPASYAHDHRRTIGRASMLAAGTYLASVVLWLAAGEIAHVQVSGDHFLYYIPALAAMAIAMPVRPAVAVGYGTLAVVGTVVLNHRVGTARDPYLPSMLFSLVFSAVFLSASIVAWRTGRRLDLAHAEALEATAADASAQARGYEQQRFAALVHDDVIATLLASTRIDDAAAIARHARTVLTAVDEYEGHADHDDAPPAVAASVLGAAVGRIAPHAYWSADIGPDACRVPSDALTAASAAVSEALRNVQRHAGPRARATVLADFDADGFCVTIEDDGAGFDPRTVAPDRLGLAGSIVGRMASTPGGAAAVESAPGAGTTVSIRWSR</sequence>
<feature type="transmembrane region" description="Helical" evidence="4">
    <location>
        <begin position="142"/>
        <end position="161"/>
    </location>
</feature>
<keyword evidence="3" id="KW-0902">Two-component regulatory system</keyword>
<evidence type="ECO:0000256" key="4">
    <source>
        <dbReference type="SAM" id="Phobius"/>
    </source>
</evidence>
<dbReference type="InterPro" id="IPR036890">
    <property type="entry name" value="HATPase_C_sf"/>
</dbReference>
<reference evidence="6 7" key="1">
    <citation type="submission" date="2019-06" db="EMBL/GenBank/DDBJ databases">
        <title>Tsukamurella conjunctivitidis sp. nov., Tsukamurella assacharolytica sp. nov. and Tsukamurella sputae sp. nov. isolated from patients with conjunctivitis, bacteraemia (lymphoma) and respiratory infection (sputum) in Hong Kong.</title>
        <authorList>
            <person name="Teng J.L.L."/>
            <person name="Lee H.H."/>
            <person name="Fong J.Y.H."/>
            <person name="Fok K.M.N."/>
            <person name="Lau S.K.P."/>
            <person name="Woo P.C.Y."/>
        </authorList>
    </citation>
    <scope>NUCLEOTIDE SEQUENCE [LARGE SCALE GENOMIC DNA]</scope>
    <source>
        <strain evidence="6 7">HKU71</strain>
    </source>
</reference>
<keyword evidence="4" id="KW-0472">Membrane</keyword>
<organism evidence="6 7">
    <name type="scientific">Tsukamurella asaccharolytica</name>
    <dbReference type="NCBI Taxonomy" id="2592067"/>
    <lineage>
        <taxon>Bacteria</taxon>
        <taxon>Bacillati</taxon>
        <taxon>Actinomycetota</taxon>
        <taxon>Actinomycetes</taxon>
        <taxon>Mycobacteriales</taxon>
        <taxon>Tsukamurellaceae</taxon>
        <taxon>Tsukamurella</taxon>
    </lineage>
</organism>
<dbReference type="SUPFAM" id="SSF55874">
    <property type="entry name" value="ATPase domain of HSP90 chaperone/DNA topoisomerase II/histidine kinase"/>
    <property type="match status" value="1"/>
</dbReference>
<proteinExistence type="predicted"/>
<evidence type="ECO:0000256" key="2">
    <source>
        <dbReference type="ARBA" id="ARBA00022777"/>
    </source>
</evidence>
<keyword evidence="4" id="KW-0812">Transmembrane</keyword>
<name>A0A5C5RB74_9ACTN</name>
<feature type="transmembrane region" description="Helical" evidence="4">
    <location>
        <begin position="167"/>
        <end position="189"/>
    </location>
</feature>
<evidence type="ECO:0000256" key="3">
    <source>
        <dbReference type="ARBA" id="ARBA00023012"/>
    </source>
</evidence>
<dbReference type="PANTHER" id="PTHR24421">
    <property type="entry name" value="NITRATE/NITRITE SENSOR PROTEIN NARX-RELATED"/>
    <property type="match status" value="1"/>
</dbReference>
<dbReference type="Proteomes" id="UP000317291">
    <property type="component" value="Unassembled WGS sequence"/>
</dbReference>
<feature type="transmembrane region" description="Helical" evidence="4">
    <location>
        <begin position="56"/>
        <end position="75"/>
    </location>
</feature>
<feature type="domain" description="Histidine kinase/HSP90-like ATPase" evidence="5">
    <location>
        <begin position="312"/>
        <end position="397"/>
    </location>
</feature>
<dbReference type="InterPro" id="IPR003594">
    <property type="entry name" value="HATPase_dom"/>
</dbReference>
<evidence type="ECO:0000256" key="1">
    <source>
        <dbReference type="ARBA" id="ARBA00022679"/>
    </source>
</evidence>
<comment type="caution">
    <text evidence="6">The sequence shown here is derived from an EMBL/GenBank/DDBJ whole genome shotgun (WGS) entry which is preliminary data.</text>
</comment>
<dbReference type="InterPro" id="IPR050482">
    <property type="entry name" value="Sensor_HK_TwoCompSys"/>
</dbReference>
<dbReference type="PANTHER" id="PTHR24421:SF61">
    <property type="entry name" value="OXYGEN SENSOR HISTIDINE KINASE NREB"/>
    <property type="match status" value="1"/>
</dbReference>
<dbReference type="Gene3D" id="3.30.565.10">
    <property type="entry name" value="Histidine kinase-like ATPase, C-terminal domain"/>
    <property type="match status" value="1"/>
</dbReference>
<accession>A0A5C5RB74</accession>
<gene>
    <name evidence="6" type="ORF">FK529_03325</name>
</gene>
<protein>
    <recommendedName>
        <fullName evidence="5">Histidine kinase/HSP90-like ATPase domain-containing protein</fullName>
    </recommendedName>
</protein>
<dbReference type="RefSeq" id="WP_146559623.1">
    <property type="nucleotide sequence ID" value="NZ_VIGW01000002.1"/>
</dbReference>
<feature type="transmembrane region" description="Helical" evidence="4">
    <location>
        <begin position="29"/>
        <end position="50"/>
    </location>
</feature>
<dbReference type="OrthoDB" id="144293at2"/>
<dbReference type="EMBL" id="VIGW01000002">
    <property type="protein sequence ID" value="TWS20399.1"/>
    <property type="molecule type" value="Genomic_DNA"/>
</dbReference>